<dbReference type="SUPFAM" id="SSF55729">
    <property type="entry name" value="Acyl-CoA N-acyltransferases (Nat)"/>
    <property type="match status" value="1"/>
</dbReference>
<dbReference type="OrthoDB" id="9796381at2"/>
<dbReference type="InterPro" id="IPR000182">
    <property type="entry name" value="GNAT_dom"/>
</dbReference>
<evidence type="ECO:0000256" key="1">
    <source>
        <dbReference type="ARBA" id="ARBA00022679"/>
    </source>
</evidence>
<reference evidence="4 5" key="1">
    <citation type="submission" date="2016-10" db="EMBL/GenBank/DDBJ databases">
        <authorList>
            <person name="de Groot N.N."/>
        </authorList>
    </citation>
    <scope>NUCLEOTIDE SEQUENCE [LARGE SCALE GENOMIC DNA]</scope>
    <source>
        <strain evidence="4 5">LMG 23650</strain>
    </source>
</reference>
<keyword evidence="5" id="KW-1185">Reference proteome</keyword>
<evidence type="ECO:0000313" key="5">
    <source>
        <dbReference type="Proteomes" id="UP000199548"/>
    </source>
</evidence>
<keyword evidence="2" id="KW-0012">Acyltransferase</keyword>
<sequence>MLQQRVAMKHPVPITYVHRGMGNIELRRFDPTRDSFDELTAMLHRAFARLGAMGLNCTCVDQPVSVTQARALSGDCHVAVCDGRIVGTMTLYAPDRDSPCEFYRQNDVASVRQIGVEPEWQSRGIGAFMLAFAEHWAATRGYAELALDTPQPAAHLIAFYRRQGFRIGDFMRFDGKRYDSAILHKPPVAARTLAAWSHRLELPHHVLARVA</sequence>
<dbReference type="InterPro" id="IPR050832">
    <property type="entry name" value="Bact_Acetyltransf"/>
</dbReference>
<dbReference type="RefSeq" id="WP_091014892.1">
    <property type="nucleotide sequence ID" value="NZ_CP041743.1"/>
</dbReference>
<keyword evidence="1 4" id="KW-0808">Transferase</keyword>
<name>A0A1I3PS37_9BURK</name>
<dbReference type="PROSITE" id="PS51186">
    <property type="entry name" value="GNAT"/>
    <property type="match status" value="1"/>
</dbReference>
<dbReference type="STRING" id="420953.SAMN05192543_10633"/>
<proteinExistence type="predicted"/>
<protein>
    <submittedName>
        <fullName evidence="4">Acetyltransferase (GNAT) family protein</fullName>
    </submittedName>
</protein>
<accession>A0A1I3PS37</accession>
<organism evidence="4 5">
    <name type="scientific">Paraburkholderia megapolitana</name>
    <dbReference type="NCBI Taxonomy" id="420953"/>
    <lineage>
        <taxon>Bacteria</taxon>
        <taxon>Pseudomonadati</taxon>
        <taxon>Pseudomonadota</taxon>
        <taxon>Betaproteobacteria</taxon>
        <taxon>Burkholderiales</taxon>
        <taxon>Burkholderiaceae</taxon>
        <taxon>Paraburkholderia</taxon>
    </lineage>
</organism>
<dbReference type="GO" id="GO:0016747">
    <property type="term" value="F:acyltransferase activity, transferring groups other than amino-acyl groups"/>
    <property type="evidence" value="ECO:0007669"/>
    <property type="project" value="InterPro"/>
</dbReference>
<dbReference type="PANTHER" id="PTHR43877:SF2">
    <property type="entry name" value="AMINOALKYLPHOSPHONATE N-ACETYLTRANSFERASE-RELATED"/>
    <property type="match status" value="1"/>
</dbReference>
<dbReference type="Gene3D" id="3.40.630.30">
    <property type="match status" value="1"/>
</dbReference>
<dbReference type="EMBL" id="FOQU01000006">
    <property type="protein sequence ID" value="SFJ23806.1"/>
    <property type="molecule type" value="Genomic_DNA"/>
</dbReference>
<dbReference type="CDD" id="cd04301">
    <property type="entry name" value="NAT_SF"/>
    <property type="match status" value="1"/>
</dbReference>
<dbReference type="Pfam" id="PF00583">
    <property type="entry name" value="Acetyltransf_1"/>
    <property type="match status" value="1"/>
</dbReference>
<dbReference type="Proteomes" id="UP000199548">
    <property type="component" value="Unassembled WGS sequence"/>
</dbReference>
<feature type="domain" description="N-acetyltransferase" evidence="3">
    <location>
        <begin position="24"/>
        <end position="189"/>
    </location>
</feature>
<dbReference type="PANTHER" id="PTHR43877">
    <property type="entry name" value="AMINOALKYLPHOSPHONATE N-ACETYLTRANSFERASE-RELATED-RELATED"/>
    <property type="match status" value="1"/>
</dbReference>
<dbReference type="InterPro" id="IPR016181">
    <property type="entry name" value="Acyl_CoA_acyltransferase"/>
</dbReference>
<evidence type="ECO:0000313" key="4">
    <source>
        <dbReference type="EMBL" id="SFJ23806.1"/>
    </source>
</evidence>
<evidence type="ECO:0000259" key="3">
    <source>
        <dbReference type="PROSITE" id="PS51186"/>
    </source>
</evidence>
<gene>
    <name evidence="4" type="ORF">SAMN05192543_10633</name>
</gene>
<dbReference type="AlphaFoldDB" id="A0A1I3PS37"/>
<evidence type="ECO:0000256" key="2">
    <source>
        <dbReference type="ARBA" id="ARBA00023315"/>
    </source>
</evidence>